<dbReference type="InterPro" id="IPR027629">
    <property type="entry name" value="DevT-like"/>
</dbReference>
<organism evidence="1 2">
    <name type="scientific">Brassica cretica</name>
    <name type="common">Mustard</name>
    <dbReference type="NCBI Taxonomy" id="69181"/>
    <lineage>
        <taxon>Eukaryota</taxon>
        <taxon>Viridiplantae</taxon>
        <taxon>Streptophyta</taxon>
        <taxon>Embryophyta</taxon>
        <taxon>Tracheophyta</taxon>
        <taxon>Spermatophyta</taxon>
        <taxon>Magnoliopsida</taxon>
        <taxon>eudicotyledons</taxon>
        <taxon>Gunneridae</taxon>
        <taxon>Pentapetalae</taxon>
        <taxon>rosids</taxon>
        <taxon>malvids</taxon>
        <taxon>Brassicales</taxon>
        <taxon>Brassicaceae</taxon>
        <taxon>Brassiceae</taxon>
        <taxon>Brassica</taxon>
    </lineage>
</organism>
<dbReference type="PANTHER" id="PTHR35769:SF2">
    <property type="entry name" value="CALCINEURIN-LIKE METALLO-PHOSPHOESTERASE SUPERFAMILY PROTEIN"/>
    <property type="match status" value="1"/>
</dbReference>
<dbReference type="AlphaFoldDB" id="A0A8S9KWX0"/>
<evidence type="ECO:0000313" key="2">
    <source>
        <dbReference type="Proteomes" id="UP000712281"/>
    </source>
</evidence>
<gene>
    <name evidence="1" type="ORF">F2Q68_00007909</name>
</gene>
<accession>A0A8S9KWX0</accession>
<name>A0A8S9KWX0_BRACR</name>
<reference evidence="1" key="1">
    <citation type="submission" date="2019-12" db="EMBL/GenBank/DDBJ databases">
        <title>Genome sequencing and annotation of Brassica cretica.</title>
        <authorList>
            <person name="Studholme D.J."/>
            <person name="Sarris P.F."/>
        </authorList>
    </citation>
    <scope>NUCLEOTIDE SEQUENCE</scope>
    <source>
        <strain evidence="1">PFS-001/15</strain>
        <tissue evidence="1">Leaf</tissue>
    </source>
</reference>
<dbReference type="PANTHER" id="PTHR35769">
    <property type="entry name" value="CALCINEURIN-LIKE METALLO-PHOSPHOESTERASE SUPERFAMILY PROTEIN"/>
    <property type="match status" value="1"/>
</dbReference>
<protein>
    <submittedName>
        <fullName evidence="1">Uncharacterized protein</fullName>
    </submittedName>
</protein>
<sequence>METGVKQNTCFVSKGRDQLHEMCPKASIAIKERLRLAVVAMVPERREAGGAPPLALLVAKLATGGRGGSITSLASRGGFGALAGGCASLDATDTRVPAFAALSCLLFHDLCRGLELTQVSGGCSRELRDDSINAIPCNECGKLYRRIREVIERYGEVLVSQHRDVNRDIPLVHCLHYFSLPFVFGHMHKELGGGKGNRKMVVEDSDNKVLYVNGAIVPRVIEIKETPVGTAESESGGTVRAFTLVEILDGKIKKVVESWVQVTGSVAKIVEEMTLFEDVT</sequence>
<evidence type="ECO:0000313" key="1">
    <source>
        <dbReference type="EMBL" id="KAF2598899.1"/>
    </source>
</evidence>
<dbReference type="Proteomes" id="UP000712281">
    <property type="component" value="Unassembled WGS sequence"/>
</dbReference>
<proteinExistence type="predicted"/>
<dbReference type="EMBL" id="QGKW02000717">
    <property type="protein sequence ID" value="KAF2598899.1"/>
    <property type="molecule type" value="Genomic_DNA"/>
</dbReference>
<comment type="caution">
    <text evidence="1">The sequence shown here is derived from an EMBL/GenBank/DDBJ whole genome shotgun (WGS) entry which is preliminary data.</text>
</comment>